<organism evidence="2 3">
    <name type="scientific">Vibrio cholerae</name>
    <dbReference type="NCBI Taxonomy" id="666"/>
    <lineage>
        <taxon>Bacteria</taxon>
        <taxon>Pseudomonadati</taxon>
        <taxon>Pseudomonadota</taxon>
        <taxon>Gammaproteobacteria</taxon>
        <taxon>Vibrionales</taxon>
        <taxon>Vibrionaceae</taxon>
        <taxon>Vibrio</taxon>
    </lineage>
</organism>
<dbReference type="EMBL" id="CWQY01000025">
    <property type="protein sequence ID" value="CSD06962.1"/>
    <property type="molecule type" value="Genomic_DNA"/>
</dbReference>
<evidence type="ECO:0000256" key="1">
    <source>
        <dbReference type="SAM" id="MobiDB-lite"/>
    </source>
</evidence>
<dbReference type="Proteomes" id="UP000041770">
    <property type="component" value="Unassembled WGS sequence"/>
</dbReference>
<gene>
    <name evidence="2" type="ORF">ERS013200_03071</name>
</gene>
<sequence length="61" mass="7094">MITVKREQSAKQQTNNQGRCQSERHNAGAQAISLSHYCLNIVVWIWENTPHKSDCVGKRWR</sequence>
<dbReference type="AlphaFoldDB" id="A0A656A6T6"/>
<accession>A0A656A6T6</accession>
<proteinExistence type="predicted"/>
<evidence type="ECO:0000313" key="3">
    <source>
        <dbReference type="Proteomes" id="UP000041770"/>
    </source>
</evidence>
<feature type="compositionally biased region" description="Polar residues" evidence="1">
    <location>
        <begin position="10"/>
        <end position="20"/>
    </location>
</feature>
<reference evidence="2 3" key="1">
    <citation type="submission" date="2015-07" db="EMBL/GenBank/DDBJ databases">
        <authorList>
            <consortium name="Pathogen Informatics"/>
        </authorList>
    </citation>
    <scope>NUCLEOTIDE SEQUENCE [LARGE SCALE GENOMIC DNA]</scope>
    <source>
        <strain evidence="2 3">A316</strain>
    </source>
</reference>
<name>A0A656A6T6_VIBCL</name>
<evidence type="ECO:0000313" key="2">
    <source>
        <dbReference type="EMBL" id="CSD06962.1"/>
    </source>
</evidence>
<protein>
    <submittedName>
        <fullName evidence="2">Uncharacterized protein</fullName>
    </submittedName>
</protein>
<feature type="region of interest" description="Disordered" evidence="1">
    <location>
        <begin position="1"/>
        <end position="25"/>
    </location>
</feature>